<feature type="region of interest" description="Disordered" evidence="1">
    <location>
        <begin position="177"/>
        <end position="213"/>
    </location>
</feature>
<dbReference type="Proteomes" id="UP000283509">
    <property type="component" value="Unassembled WGS sequence"/>
</dbReference>
<proteinExistence type="predicted"/>
<feature type="compositionally biased region" description="Basic and acidic residues" evidence="1">
    <location>
        <begin position="86"/>
        <end position="102"/>
    </location>
</feature>
<organism evidence="2 3">
    <name type="scientific">Penaeus vannamei</name>
    <name type="common">Whiteleg shrimp</name>
    <name type="synonym">Litopenaeus vannamei</name>
    <dbReference type="NCBI Taxonomy" id="6689"/>
    <lineage>
        <taxon>Eukaryota</taxon>
        <taxon>Metazoa</taxon>
        <taxon>Ecdysozoa</taxon>
        <taxon>Arthropoda</taxon>
        <taxon>Crustacea</taxon>
        <taxon>Multicrustacea</taxon>
        <taxon>Malacostraca</taxon>
        <taxon>Eumalacostraca</taxon>
        <taxon>Eucarida</taxon>
        <taxon>Decapoda</taxon>
        <taxon>Dendrobranchiata</taxon>
        <taxon>Penaeoidea</taxon>
        <taxon>Penaeidae</taxon>
        <taxon>Penaeus</taxon>
    </lineage>
</organism>
<comment type="caution">
    <text evidence="2">The sequence shown here is derived from an EMBL/GenBank/DDBJ whole genome shotgun (WGS) entry which is preliminary data.</text>
</comment>
<evidence type="ECO:0000313" key="3">
    <source>
        <dbReference type="Proteomes" id="UP000283509"/>
    </source>
</evidence>
<reference evidence="2 3" key="1">
    <citation type="submission" date="2018-04" db="EMBL/GenBank/DDBJ databases">
        <authorList>
            <person name="Zhang X."/>
            <person name="Yuan J."/>
            <person name="Li F."/>
            <person name="Xiang J."/>
        </authorList>
    </citation>
    <scope>NUCLEOTIDE SEQUENCE [LARGE SCALE GENOMIC DNA]</scope>
    <source>
        <tissue evidence="2">Muscle</tissue>
    </source>
</reference>
<evidence type="ECO:0000313" key="2">
    <source>
        <dbReference type="EMBL" id="ROT73096.1"/>
    </source>
</evidence>
<reference evidence="2 3" key="2">
    <citation type="submission" date="2019-01" db="EMBL/GenBank/DDBJ databases">
        <title>The decoding of complex shrimp genome reveals the adaptation for benthos swimmer, frequently molting mechanism and breeding impact on genome.</title>
        <authorList>
            <person name="Sun Y."/>
            <person name="Gao Y."/>
            <person name="Yu Y."/>
        </authorList>
    </citation>
    <scope>NUCLEOTIDE SEQUENCE [LARGE SCALE GENOMIC DNA]</scope>
    <source>
        <tissue evidence="2">Muscle</tissue>
    </source>
</reference>
<protein>
    <submittedName>
        <fullName evidence="2">Uncharacterized protein</fullName>
    </submittedName>
</protein>
<sequence>MPRLPFSPLSIPYISSTSQPPYNPPSPIPKANIYSVSIPAIPLPFASAPPNSLPSSPPTPPTQSPSPCHPSSGRGFWGGGGLEAEGDLRSFSERREHFRSRDPASGQELFTQESRPPELVQLYRDATETPIHIMREIDQLRDDGIRSSRFFLCEPVLGDSLKKEKLRKLNLDIETRRGTGAGGKGRHASNMEWDAGEGSGASFRNHGRPDVLF</sequence>
<dbReference type="AlphaFoldDB" id="A0A3R7P1V5"/>
<dbReference type="EMBL" id="QCYY01002065">
    <property type="protein sequence ID" value="ROT73096.1"/>
    <property type="molecule type" value="Genomic_DNA"/>
</dbReference>
<name>A0A3R7P1V5_PENVA</name>
<evidence type="ECO:0000256" key="1">
    <source>
        <dbReference type="SAM" id="MobiDB-lite"/>
    </source>
</evidence>
<feature type="compositionally biased region" description="Pro residues" evidence="1">
    <location>
        <begin position="51"/>
        <end position="68"/>
    </location>
</feature>
<accession>A0A3R7P1V5</accession>
<feature type="region of interest" description="Disordered" evidence="1">
    <location>
        <begin position="1"/>
        <end position="29"/>
    </location>
</feature>
<feature type="region of interest" description="Disordered" evidence="1">
    <location>
        <begin position="45"/>
        <end position="117"/>
    </location>
</feature>
<gene>
    <name evidence="2" type="ORF">C7M84_008484</name>
</gene>
<dbReference type="STRING" id="6689.A0A3R7P1V5"/>
<keyword evidence="3" id="KW-1185">Reference proteome</keyword>